<dbReference type="EMBL" id="GBHO01028182">
    <property type="protein sequence ID" value="JAG15422.1"/>
    <property type="molecule type" value="Transcribed_RNA"/>
</dbReference>
<organism evidence="1">
    <name type="scientific">Lygus hesperus</name>
    <name type="common">Western plant bug</name>
    <dbReference type="NCBI Taxonomy" id="30085"/>
    <lineage>
        <taxon>Eukaryota</taxon>
        <taxon>Metazoa</taxon>
        <taxon>Ecdysozoa</taxon>
        <taxon>Arthropoda</taxon>
        <taxon>Hexapoda</taxon>
        <taxon>Insecta</taxon>
        <taxon>Pterygota</taxon>
        <taxon>Neoptera</taxon>
        <taxon>Paraneoptera</taxon>
        <taxon>Hemiptera</taxon>
        <taxon>Heteroptera</taxon>
        <taxon>Panheteroptera</taxon>
        <taxon>Cimicomorpha</taxon>
        <taxon>Miridae</taxon>
        <taxon>Mirini</taxon>
        <taxon>Lygus</taxon>
    </lineage>
</organism>
<name>A0A0A9WTT4_LYGHE</name>
<gene>
    <name evidence="1" type="primary">Harbi1_1</name>
    <name evidence="2" type="synonym">Harbi1_2</name>
    <name evidence="2" type="ORF">CM83_44663</name>
    <name evidence="1" type="ORF">CM83_44664</name>
</gene>
<reference evidence="1" key="1">
    <citation type="journal article" date="2014" name="PLoS ONE">
        <title>Transcriptome-Based Identification of ABC Transporters in the Western Tarnished Plant Bug Lygus hesperus.</title>
        <authorList>
            <person name="Hull J.J."/>
            <person name="Chaney K."/>
            <person name="Geib S.M."/>
            <person name="Fabrick J.A."/>
            <person name="Brent C.S."/>
            <person name="Walsh D."/>
            <person name="Lavine L.C."/>
        </authorList>
    </citation>
    <scope>NUCLEOTIDE SEQUENCE</scope>
</reference>
<sequence>MEYLEYLDYEPNGTRRHRDDNASNPLDDLSDGEFKDRYRLSKESVGMLVEMLAEYMESMDPRAPHTVPLWKKVLVALRFFAEGTLHRETGDLLGVSEATACRCVHQVAETIEKSEEEIHCIPDKGICYPEESEIL</sequence>
<dbReference type="AlphaFoldDB" id="A0A0A9WTT4"/>
<reference evidence="1" key="2">
    <citation type="submission" date="2014-07" db="EMBL/GenBank/DDBJ databases">
        <authorList>
            <person name="Hull J."/>
        </authorList>
    </citation>
    <scope>NUCLEOTIDE SEQUENCE</scope>
</reference>
<proteinExistence type="predicted"/>
<evidence type="ECO:0000313" key="1">
    <source>
        <dbReference type="EMBL" id="JAG11149.1"/>
    </source>
</evidence>
<protein>
    <submittedName>
        <fullName evidence="1">Putative nuclease HARBI1</fullName>
    </submittedName>
</protein>
<accession>A0A0A9WTT4</accession>
<dbReference type="EMBL" id="GBHO01032455">
    <property type="protein sequence ID" value="JAG11149.1"/>
    <property type="molecule type" value="Transcribed_RNA"/>
</dbReference>
<evidence type="ECO:0000313" key="2">
    <source>
        <dbReference type="EMBL" id="JAG15422.1"/>
    </source>
</evidence>